<gene>
    <name evidence="6" type="ORF">CUR178_05708</name>
</gene>
<comment type="caution">
    <text evidence="6">The sequence shown here is derived from an EMBL/GenBank/DDBJ whole genome shotgun (WGS) entry which is preliminary data.</text>
</comment>
<comment type="subcellular location">
    <subcellularLocation>
        <location evidence="1">Cytoplasm</location>
    </subcellularLocation>
</comment>
<dbReference type="PANTHER" id="PTHR14791:SF29">
    <property type="entry name" value="PROTEIN KIBRA"/>
    <property type="match status" value="1"/>
</dbReference>
<feature type="region of interest" description="Disordered" evidence="4">
    <location>
        <begin position="602"/>
        <end position="627"/>
    </location>
</feature>
<dbReference type="FunFam" id="2.20.70.10:FF:000119">
    <property type="entry name" value="WW_domain_containing_protein_-_putative"/>
    <property type="match status" value="1"/>
</dbReference>
<keyword evidence="7" id="KW-1185">Reference proteome</keyword>
<feature type="domain" description="WW" evidence="5">
    <location>
        <begin position="587"/>
        <end position="615"/>
    </location>
</feature>
<feature type="compositionally biased region" description="Low complexity" evidence="4">
    <location>
        <begin position="287"/>
        <end position="305"/>
    </location>
</feature>
<feature type="region of interest" description="Disordered" evidence="4">
    <location>
        <begin position="256"/>
        <end position="339"/>
    </location>
</feature>
<feature type="compositionally biased region" description="Polar residues" evidence="4">
    <location>
        <begin position="602"/>
        <end position="611"/>
    </location>
</feature>
<dbReference type="KEGG" id="lenr:94172902"/>
<feature type="domain" description="WW" evidence="5">
    <location>
        <begin position="618"/>
        <end position="652"/>
    </location>
</feature>
<feature type="domain" description="WW" evidence="5">
    <location>
        <begin position="467"/>
        <end position="501"/>
    </location>
</feature>
<dbReference type="GO" id="GO:0005737">
    <property type="term" value="C:cytoplasm"/>
    <property type="evidence" value="ECO:0007669"/>
    <property type="project" value="UniProtKB-SubCell"/>
</dbReference>
<sequence>MHLLVDGDYLLSGFRPSSEEEVKAAVERLMTAIEQQLLQPVGAGSAATTLVSRIIFFSSALIKGLEEGPRTCVISTLRRLRFQTHVLESIHGRVGTPVDSALCTKLLQLSLLPAGGSGVSGSGSALASHGPAKPAFCLVTPNAYLSTAMELMASRESGEVVFTVYEGDEVAEELLGYASARYGATGGVATMEKHDGVAFLPSTEAAVAALTLVVQQEQSNLSISALAALKALQVRLQQQKSTTGTGATVAMPTAPTAAPAVQPPVPAVPELFAPPNGQQPTAPPPSSTSRRSNSASSSGTDAGSQLMLPHAPPPVPAAVKPLGQVNKPAPPPTDATAAAPSFFETGSLHTVTTATSPPAVVQHASPPSSMPPPPSTSPLPAVNGAAGATASNDEPMVSTTLPVGWALVYDAARQRHYYANTDTTGRTCSTWQHPLGPQKQLELEEQVQAWRAARLQSPHSSQPQLSCALPDGWEERTDPQTRRTFYVDHKTKKTTWERPQPSVAAPLSVANVSSHVSGDGAMALPPPWEARVDPRTGRTFYVNHETKTTSWEPPAVASSGASSVTPSPLAAVRPPSGNAERGDDRDWVARVDPATGRTFYVNDTTRQTSWTRPGLAAPALPPPWEARVDPRTGRTFYVNHETKTTSWERPML</sequence>
<evidence type="ECO:0000256" key="2">
    <source>
        <dbReference type="ARBA" id="ARBA00022490"/>
    </source>
</evidence>
<feature type="region of interest" description="Disordered" evidence="4">
    <location>
        <begin position="551"/>
        <end position="586"/>
    </location>
</feature>
<dbReference type="EMBL" id="JAFHKP010000016">
    <property type="protein sequence ID" value="KAG5482566.1"/>
    <property type="molecule type" value="Genomic_DNA"/>
</dbReference>
<evidence type="ECO:0000313" key="7">
    <source>
        <dbReference type="Proteomes" id="UP000674179"/>
    </source>
</evidence>
<dbReference type="PROSITE" id="PS01159">
    <property type="entry name" value="WW_DOMAIN_1"/>
    <property type="match status" value="4"/>
</dbReference>
<feature type="compositionally biased region" description="Low complexity" evidence="4">
    <location>
        <begin position="553"/>
        <end position="568"/>
    </location>
</feature>
<dbReference type="SMART" id="SM00456">
    <property type="entry name" value="WW"/>
    <property type="match status" value="5"/>
</dbReference>
<name>A0A836GWI1_LEIEN</name>
<feature type="compositionally biased region" description="Pro residues" evidence="4">
    <location>
        <begin position="368"/>
        <end position="377"/>
    </location>
</feature>
<dbReference type="InterPro" id="IPR001202">
    <property type="entry name" value="WW_dom"/>
</dbReference>
<evidence type="ECO:0000313" key="6">
    <source>
        <dbReference type="EMBL" id="KAG5482566.1"/>
    </source>
</evidence>
<dbReference type="RefSeq" id="XP_067694256.1">
    <property type="nucleotide sequence ID" value="XM_067837392.1"/>
</dbReference>
<organism evidence="6 7">
    <name type="scientific">Leishmania enriettii</name>
    <dbReference type="NCBI Taxonomy" id="5663"/>
    <lineage>
        <taxon>Eukaryota</taxon>
        <taxon>Discoba</taxon>
        <taxon>Euglenozoa</taxon>
        <taxon>Kinetoplastea</taxon>
        <taxon>Metakinetoplastina</taxon>
        <taxon>Trypanosomatida</taxon>
        <taxon>Trypanosomatidae</taxon>
        <taxon>Leishmaniinae</taxon>
        <taxon>Leishmania</taxon>
    </lineage>
</organism>
<feature type="compositionally biased region" description="Low complexity" evidence="4">
    <location>
        <begin position="357"/>
        <end position="367"/>
    </location>
</feature>
<keyword evidence="2" id="KW-0963">Cytoplasm</keyword>
<keyword evidence="3" id="KW-0597">Phosphoprotein</keyword>
<dbReference type="Proteomes" id="UP000674179">
    <property type="component" value="Chromosome 16"/>
</dbReference>
<feature type="region of interest" description="Disordered" evidence="4">
    <location>
        <begin position="454"/>
        <end position="476"/>
    </location>
</feature>
<dbReference type="PANTHER" id="PTHR14791">
    <property type="entry name" value="BOMB/KIRA PROTEINS"/>
    <property type="match status" value="1"/>
</dbReference>
<dbReference type="Gene3D" id="2.20.70.10">
    <property type="match status" value="5"/>
</dbReference>
<dbReference type="InterPro" id="IPR051105">
    <property type="entry name" value="WWC/KIBRA_Hippo_Reg"/>
</dbReference>
<feature type="domain" description="WW" evidence="5">
    <location>
        <begin position="522"/>
        <end position="556"/>
    </location>
</feature>
<evidence type="ECO:0000259" key="5">
    <source>
        <dbReference type="PROSITE" id="PS50020"/>
    </source>
</evidence>
<dbReference type="OrthoDB" id="3045089at2759"/>
<dbReference type="GeneID" id="94172902"/>
<dbReference type="Pfam" id="PF00397">
    <property type="entry name" value="WW"/>
    <property type="match status" value="4"/>
</dbReference>
<accession>A0A836GWI1</accession>
<dbReference type="AlphaFoldDB" id="A0A836GWI1"/>
<evidence type="ECO:0000256" key="3">
    <source>
        <dbReference type="ARBA" id="ARBA00022553"/>
    </source>
</evidence>
<evidence type="ECO:0000256" key="4">
    <source>
        <dbReference type="SAM" id="MobiDB-lite"/>
    </source>
</evidence>
<proteinExistence type="predicted"/>
<feature type="region of interest" description="Disordered" evidence="4">
    <location>
        <begin position="357"/>
        <end position="396"/>
    </location>
</feature>
<dbReference type="SUPFAM" id="SSF51045">
    <property type="entry name" value="WW domain"/>
    <property type="match status" value="5"/>
</dbReference>
<dbReference type="CDD" id="cd00201">
    <property type="entry name" value="WW"/>
    <property type="match status" value="4"/>
</dbReference>
<protein>
    <recommendedName>
        <fullName evidence="5">WW domain-containing protein</fullName>
    </recommendedName>
</protein>
<feature type="compositionally biased region" description="Low complexity" evidence="4">
    <location>
        <begin position="455"/>
        <end position="466"/>
    </location>
</feature>
<dbReference type="PROSITE" id="PS50020">
    <property type="entry name" value="WW_DOMAIN_2"/>
    <property type="match status" value="4"/>
</dbReference>
<dbReference type="InterPro" id="IPR036020">
    <property type="entry name" value="WW_dom_sf"/>
</dbReference>
<reference evidence="6 7" key="1">
    <citation type="submission" date="2021-02" db="EMBL/GenBank/DDBJ databases">
        <title>Leishmania (Mundinia) enrietti genome sequencing and assembly.</title>
        <authorList>
            <person name="Almutairi H."/>
            <person name="Gatherer D."/>
        </authorList>
    </citation>
    <scope>NUCLEOTIDE SEQUENCE [LARGE SCALE GENOMIC DNA]</scope>
    <source>
        <strain evidence="6">CUR178</strain>
    </source>
</reference>
<evidence type="ECO:0000256" key="1">
    <source>
        <dbReference type="ARBA" id="ARBA00004496"/>
    </source>
</evidence>